<gene>
    <name evidence="1" type="ORF">HNY73_007805</name>
</gene>
<evidence type="ECO:0000313" key="1">
    <source>
        <dbReference type="EMBL" id="KAF8789902.1"/>
    </source>
</evidence>
<dbReference type="EMBL" id="JABXBU010000012">
    <property type="protein sequence ID" value="KAF8789902.1"/>
    <property type="molecule type" value="Genomic_DNA"/>
</dbReference>
<reference evidence="1" key="1">
    <citation type="journal article" date="2020" name="bioRxiv">
        <title>Chromosome-level reference genome of the European wasp spider Argiope bruennichi: a resource for studies on range expansion and evolutionary adaptation.</title>
        <authorList>
            <person name="Sheffer M.M."/>
            <person name="Hoppe A."/>
            <person name="Krehenwinkel H."/>
            <person name="Uhl G."/>
            <person name="Kuss A.W."/>
            <person name="Jensen L."/>
            <person name="Jensen C."/>
            <person name="Gillespie R.G."/>
            <person name="Hoff K.J."/>
            <person name="Prost S."/>
        </authorList>
    </citation>
    <scope>NUCLEOTIDE SEQUENCE</scope>
</reference>
<keyword evidence="2" id="KW-1185">Reference proteome</keyword>
<reference evidence="1" key="2">
    <citation type="submission" date="2020-06" db="EMBL/GenBank/DDBJ databases">
        <authorList>
            <person name="Sheffer M."/>
        </authorList>
    </citation>
    <scope>NUCLEOTIDE SEQUENCE</scope>
</reference>
<organism evidence="1 2">
    <name type="scientific">Argiope bruennichi</name>
    <name type="common">Wasp spider</name>
    <name type="synonym">Aranea bruennichi</name>
    <dbReference type="NCBI Taxonomy" id="94029"/>
    <lineage>
        <taxon>Eukaryota</taxon>
        <taxon>Metazoa</taxon>
        <taxon>Ecdysozoa</taxon>
        <taxon>Arthropoda</taxon>
        <taxon>Chelicerata</taxon>
        <taxon>Arachnida</taxon>
        <taxon>Araneae</taxon>
        <taxon>Araneomorphae</taxon>
        <taxon>Entelegynae</taxon>
        <taxon>Araneoidea</taxon>
        <taxon>Araneidae</taxon>
        <taxon>Argiope</taxon>
    </lineage>
</organism>
<dbReference type="Proteomes" id="UP000807504">
    <property type="component" value="Unassembled WGS sequence"/>
</dbReference>
<accession>A0A8T0FHL4</accession>
<name>A0A8T0FHL4_ARGBR</name>
<protein>
    <submittedName>
        <fullName evidence="1">Uncharacterized protein</fullName>
    </submittedName>
</protein>
<comment type="caution">
    <text evidence="1">The sequence shown here is derived from an EMBL/GenBank/DDBJ whole genome shotgun (WGS) entry which is preliminary data.</text>
</comment>
<evidence type="ECO:0000313" key="2">
    <source>
        <dbReference type="Proteomes" id="UP000807504"/>
    </source>
</evidence>
<proteinExistence type="predicted"/>
<dbReference type="AlphaFoldDB" id="A0A8T0FHL4"/>
<sequence length="100" mass="11944">MPEQIIGDIESQIKNSPSYRHHEMMSILHDYQKMHTDLIYIPGYRDGDIESRIRDSPSCRHHKMMPFLHDYQKTHTDLMPEQTMIPSLELETHYHAIIIK</sequence>